<keyword evidence="10" id="KW-1185">Reference proteome</keyword>
<comment type="catalytic activity">
    <reaction evidence="6">
        <text>L-glutamate + H(+) = 4-aminobutanoate + CO2</text>
        <dbReference type="Rhea" id="RHEA:17785"/>
        <dbReference type="ChEBI" id="CHEBI:15378"/>
        <dbReference type="ChEBI" id="CHEBI:16526"/>
        <dbReference type="ChEBI" id="CHEBI:29985"/>
        <dbReference type="ChEBI" id="CHEBI:59888"/>
        <dbReference type="EC" id="4.1.1.15"/>
    </reaction>
</comment>
<dbReference type="EMBL" id="BRYB01000762">
    <property type="protein sequence ID" value="GMI37131.1"/>
    <property type="molecule type" value="Genomic_DNA"/>
</dbReference>
<dbReference type="Gene3D" id="3.40.640.10">
    <property type="entry name" value="Type I PLP-dependent aspartate aminotransferase-like (Major domain)"/>
    <property type="match status" value="1"/>
</dbReference>
<comment type="similarity">
    <text evidence="2 7">Belongs to the group II decarboxylase family.</text>
</comment>
<evidence type="ECO:0000256" key="6">
    <source>
        <dbReference type="ARBA" id="ARBA00048868"/>
    </source>
</evidence>
<comment type="caution">
    <text evidence="9">The sequence shown here is derived from an EMBL/GenBank/DDBJ whole genome shotgun (WGS) entry which is preliminary data.</text>
</comment>
<dbReference type="Pfam" id="PF00282">
    <property type="entry name" value="Pyridoxal_deC"/>
    <property type="match status" value="1"/>
</dbReference>
<dbReference type="InterPro" id="IPR010107">
    <property type="entry name" value="Glutamate_decarboxylase"/>
</dbReference>
<accession>A0ABQ6MZT1</accession>
<evidence type="ECO:0000313" key="10">
    <source>
        <dbReference type="Proteomes" id="UP001165060"/>
    </source>
</evidence>
<dbReference type="InterPro" id="IPR002129">
    <property type="entry name" value="PyrdxlP-dep_de-COase"/>
</dbReference>
<feature type="compositionally biased region" description="Polar residues" evidence="8">
    <location>
        <begin position="18"/>
        <end position="27"/>
    </location>
</feature>
<evidence type="ECO:0000256" key="7">
    <source>
        <dbReference type="RuleBase" id="RU000382"/>
    </source>
</evidence>
<evidence type="ECO:0000256" key="4">
    <source>
        <dbReference type="ARBA" id="ARBA00022898"/>
    </source>
</evidence>
<evidence type="ECO:0000256" key="2">
    <source>
        <dbReference type="ARBA" id="ARBA00009533"/>
    </source>
</evidence>
<keyword evidence="5 7" id="KW-0456">Lyase</keyword>
<dbReference type="PANTHER" id="PTHR43321:SF3">
    <property type="entry name" value="GLUTAMATE DECARBOXYLASE"/>
    <property type="match status" value="1"/>
</dbReference>
<name>A0ABQ6MZT1_9STRA</name>
<dbReference type="SUPFAM" id="SSF53383">
    <property type="entry name" value="PLP-dependent transferases"/>
    <property type="match status" value="1"/>
</dbReference>
<evidence type="ECO:0000256" key="3">
    <source>
        <dbReference type="ARBA" id="ARBA00012421"/>
    </source>
</evidence>
<sequence>MSGSPSKRSRMPSPPQDPSRQASMQYYSSTDTGSSISSMPPAGMSPDHAMRRVTEYSLLDFKPELNTSSYVNVVQEREEQEVALAGLRINLADQTVYPGSFNLHNDTVNIVARLWNCPEPASFKEYGCFSGAGTVGSTEACLLGGLCLKFRWRAWMAQRGGLSKKEARKLQPNVIISTTFQAAWEKLFKYNDVDPIFIAPRVGCFCPDPEDIRAAIDENTAGVVAVLGDHYAGHYHDVAGICKVVREVNAAKGYQVAVHVDAASGGFVAPFQEEVPAWDFRLPEVVSISASGHKFGESCVGTGFVVWRQRENLSDHVAISVSYLGGKGESFTLNFSRPASGPMVQLYKFLRLGTEGYRTKVRAQMETAKFLRDGLKAMTHKGLPRWIMIDGGDSGCLPVVSAYLNPALKLAYDDIDFQHIVAEHHWYVSAYAMSFHHPVEETTLPLFSDAPATGTMMRIVVKSNLTMVLARNLLSSMTEAIEFLDGASEGYLDLHGTRRGKGTQHHTGHVC</sequence>
<keyword evidence="4 7" id="KW-0663">Pyridoxal phosphate</keyword>
<protein>
    <recommendedName>
        <fullName evidence="3">glutamate decarboxylase</fullName>
        <ecNumber evidence="3">4.1.1.15</ecNumber>
    </recommendedName>
</protein>
<dbReference type="Gene3D" id="3.90.1150.160">
    <property type="match status" value="1"/>
</dbReference>
<dbReference type="PANTHER" id="PTHR43321">
    <property type="entry name" value="GLUTAMATE DECARBOXYLASE"/>
    <property type="match status" value="1"/>
</dbReference>
<evidence type="ECO:0000313" key="9">
    <source>
        <dbReference type="EMBL" id="GMI37131.1"/>
    </source>
</evidence>
<evidence type="ECO:0000256" key="5">
    <source>
        <dbReference type="ARBA" id="ARBA00023239"/>
    </source>
</evidence>
<evidence type="ECO:0000256" key="1">
    <source>
        <dbReference type="ARBA" id="ARBA00001933"/>
    </source>
</evidence>
<proteinExistence type="inferred from homology"/>
<gene>
    <name evidence="9" type="ORF">TeGR_g13471</name>
</gene>
<feature type="region of interest" description="Disordered" evidence="8">
    <location>
        <begin position="1"/>
        <end position="47"/>
    </location>
</feature>
<dbReference type="Proteomes" id="UP001165060">
    <property type="component" value="Unassembled WGS sequence"/>
</dbReference>
<dbReference type="InterPro" id="IPR015421">
    <property type="entry name" value="PyrdxlP-dep_Trfase_major"/>
</dbReference>
<dbReference type="InterPro" id="IPR015424">
    <property type="entry name" value="PyrdxlP-dep_Trfase"/>
</dbReference>
<organism evidence="9 10">
    <name type="scientific">Tetraparma gracilis</name>
    <dbReference type="NCBI Taxonomy" id="2962635"/>
    <lineage>
        <taxon>Eukaryota</taxon>
        <taxon>Sar</taxon>
        <taxon>Stramenopiles</taxon>
        <taxon>Ochrophyta</taxon>
        <taxon>Bolidophyceae</taxon>
        <taxon>Parmales</taxon>
        <taxon>Triparmaceae</taxon>
        <taxon>Tetraparma</taxon>
    </lineage>
</organism>
<feature type="compositionally biased region" description="Low complexity" evidence="8">
    <location>
        <begin position="28"/>
        <end position="38"/>
    </location>
</feature>
<comment type="cofactor">
    <cofactor evidence="1 7">
        <name>pyridoxal 5'-phosphate</name>
        <dbReference type="ChEBI" id="CHEBI:597326"/>
    </cofactor>
</comment>
<evidence type="ECO:0000256" key="8">
    <source>
        <dbReference type="SAM" id="MobiDB-lite"/>
    </source>
</evidence>
<reference evidence="9 10" key="1">
    <citation type="journal article" date="2023" name="Commun. Biol.">
        <title>Genome analysis of Parmales, the sister group of diatoms, reveals the evolutionary specialization of diatoms from phago-mixotrophs to photoautotrophs.</title>
        <authorList>
            <person name="Ban H."/>
            <person name="Sato S."/>
            <person name="Yoshikawa S."/>
            <person name="Yamada K."/>
            <person name="Nakamura Y."/>
            <person name="Ichinomiya M."/>
            <person name="Sato N."/>
            <person name="Blanc-Mathieu R."/>
            <person name="Endo H."/>
            <person name="Kuwata A."/>
            <person name="Ogata H."/>
        </authorList>
    </citation>
    <scope>NUCLEOTIDE SEQUENCE [LARGE SCALE GENOMIC DNA]</scope>
</reference>
<dbReference type="EC" id="4.1.1.15" evidence="3"/>